<evidence type="ECO:0000313" key="2">
    <source>
        <dbReference type="EMBL" id="PQO25109.1"/>
    </source>
</evidence>
<dbReference type="RefSeq" id="WP_105359769.1">
    <property type="nucleotide sequence ID" value="NZ_PUIA01000094.1"/>
</dbReference>
<organism evidence="2 3">
    <name type="scientific">Blastopirellula marina</name>
    <dbReference type="NCBI Taxonomy" id="124"/>
    <lineage>
        <taxon>Bacteria</taxon>
        <taxon>Pseudomonadati</taxon>
        <taxon>Planctomycetota</taxon>
        <taxon>Planctomycetia</taxon>
        <taxon>Pirellulales</taxon>
        <taxon>Pirellulaceae</taxon>
        <taxon>Blastopirellula</taxon>
    </lineage>
</organism>
<name>A0A2S8EYW2_9BACT</name>
<dbReference type="EMBL" id="PUIA01000094">
    <property type="protein sequence ID" value="PQO25109.1"/>
    <property type="molecule type" value="Genomic_DNA"/>
</dbReference>
<proteinExistence type="predicted"/>
<dbReference type="GO" id="GO:0003676">
    <property type="term" value="F:nucleic acid binding"/>
    <property type="evidence" value="ECO:0007669"/>
    <property type="project" value="InterPro"/>
</dbReference>
<dbReference type="InterPro" id="IPR001584">
    <property type="entry name" value="Integrase_cat-core"/>
</dbReference>
<protein>
    <recommendedName>
        <fullName evidence="1">Integrase catalytic domain-containing protein</fullName>
    </recommendedName>
</protein>
<dbReference type="SUPFAM" id="SSF53098">
    <property type="entry name" value="Ribonuclease H-like"/>
    <property type="match status" value="1"/>
</dbReference>
<dbReference type="Proteomes" id="UP000240009">
    <property type="component" value="Unassembled WGS sequence"/>
</dbReference>
<dbReference type="GO" id="GO:0015074">
    <property type="term" value="P:DNA integration"/>
    <property type="evidence" value="ECO:0007669"/>
    <property type="project" value="InterPro"/>
</dbReference>
<accession>A0A2S8EYW2</accession>
<reference evidence="2 3" key="1">
    <citation type="submission" date="2018-02" db="EMBL/GenBank/DDBJ databases">
        <title>Comparative genomes isolates from brazilian mangrove.</title>
        <authorList>
            <person name="Araujo J.E."/>
            <person name="Taketani R.G."/>
            <person name="Silva M.C.P."/>
            <person name="Loureco M.V."/>
            <person name="Andreote F.D."/>
        </authorList>
    </citation>
    <scope>NUCLEOTIDE SEQUENCE [LARGE SCALE GENOMIC DNA]</scope>
    <source>
        <strain evidence="2 3">HEX-2 MGV</strain>
    </source>
</reference>
<sequence>MQLAWTPVANVTAAEAVSVLQALGLEYGAPLVLKSDNGSAFKSGDFGAWLTEHQVVPLLSPVRVPRYNGACEAGIGAAKRRTEYLAARQGHYLDWTTDDLHAAQRWANEASYPGGFAAGTPASRFAARVPINDIERDTFRTAGLQYERELNHEACTRGDALTDMLLAIHHRRAVRHVLVEHGYLDITRRSVPQPLPAKKCAKIK</sequence>
<dbReference type="Gene3D" id="3.30.420.10">
    <property type="entry name" value="Ribonuclease H-like superfamily/Ribonuclease H"/>
    <property type="match status" value="1"/>
</dbReference>
<dbReference type="PROSITE" id="PS50994">
    <property type="entry name" value="INTEGRASE"/>
    <property type="match status" value="1"/>
</dbReference>
<dbReference type="AlphaFoldDB" id="A0A2S8EYW2"/>
<feature type="domain" description="Integrase catalytic" evidence="1">
    <location>
        <begin position="1"/>
        <end position="129"/>
    </location>
</feature>
<gene>
    <name evidence="2" type="ORF">C5Y96_26780</name>
</gene>
<dbReference type="InterPro" id="IPR036397">
    <property type="entry name" value="RNaseH_sf"/>
</dbReference>
<evidence type="ECO:0000259" key="1">
    <source>
        <dbReference type="PROSITE" id="PS50994"/>
    </source>
</evidence>
<comment type="caution">
    <text evidence="2">The sequence shown here is derived from an EMBL/GenBank/DDBJ whole genome shotgun (WGS) entry which is preliminary data.</text>
</comment>
<dbReference type="InterPro" id="IPR012337">
    <property type="entry name" value="RNaseH-like_sf"/>
</dbReference>
<evidence type="ECO:0000313" key="3">
    <source>
        <dbReference type="Proteomes" id="UP000240009"/>
    </source>
</evidence>